<gene>
    <name evidence="1" type="ORF">LEP1GSC056_0736</name>
</gene>
<organism evidence="1 2">
    <name type="scientific">Leptospira borgpetersenii str. Brem 328</name>
    <dbReference type="NCBI Taxonomy" id="1049780"/>
    <lineage>
        <taxon>Bacteria</taxon>
        <taxon>Pseudomonadati</taxon>
        <taxon>Spirochaetota</taxon>
        <taxon>Spirochaetia</taxon>
        <taxon>Leptospirales</taxon>
        <taxon>Leptospiraceae</taxon>
        <taxon>Leptospira</taxon>
    </lineage>
</organism>
<protein>
    <submittedName>
        <fullName evidence="1">MutT/NUDIX family protein</fullName>
    </submittedName>
</protein>
<evidence type="ECO:0000313" key="2">
    <source>
        <dbReference type="Proteomes" id="UP000012166"/>
    </source>
</evidence>
<evidence type="ECO:0000313" key="1">
    <source>
        <dbReference type="EMBL" id="EMN16126.1"/>
    </source>
</evidence>
<name>A0ABC9SEJ8_LEPBO</name>
<proteinExistence type="predicted"/>
<dbReference type="EMBL" id="AHMS02000040">
    <property type="protein sequence ID" value="EMN16126.1"/>
    <property type="molecule type" value="Genomic_DNA"/>
</dbReference>
<reference evidence="1 2" key="1">
    <citation type="submission" date="2013-01" db="EMBL/GenBank/DDBJ databases">
        <authorList>
            <person name="Harkins D.M."/>
            <person name="Durkin A.S."/>
            <person name="Brinkac L.M."/>
            <person name="Haft D.H."/>
            <person name="Selengut J.D."/>
            <person name="Sanka R."/>
            <person name="DePew J."/>
            <person name="Purushe J."/>
            <person name="Hartskeerl R.A."/>
            <person name="Ahmed A."/>
            <person name="van der Linden H."/>
            <person name="Goris M.G.A."/>
            <person name="Vinetz J.M."/>
            <person name="Sutton G.G."/>
            <person name="Nierman W.C."/>
            <person name="Fouts D.E."/>
        </authorList>
    </citation>
    <scope>NUCLEOTIDE SEQUENCE [LARGE SCALE GENOMIC DNA]</scope>
    <source>
        <strain evidence="1 2">Brem 328</strain>
    </source>
</reference>
<dbReference type="Gene3D" id="3.90.79.10">
    <property type="entry name" value="Nucleoside Triphosphate Pyrophosphohydrolase"/>
    <property type="match status" value="1"/>
</dbReference>
<dbReference type="AlphaFoldDB" id="A0ABC9SEJ8"/>
<accession>A0ABC9SEJ8</accession>
<sequence length="64" mass="7349">MVDGRFSVSLESEEVKLFSMDEIPWEELAFSSVHFALREYVDSPVKNSLHLGNTRNRKNFSKGS</sequence>
<dbReference type="Proteomes" id="UP000012166">
    <property type="component" value="Unassembled WGS sequence"/>
</dbReference>
<comment type="caution">
    <text evidence="1">The sequence shown here is derived from an EMBL/GenBank/DDBJ whole genome shotgun (WGS) entry which is preliminary data.</text>
</comment>